<accession>A0A383RUE7</accession>
<reference evidence="4" key="1">
    <citation type="submission" date="2018-08" db="EMBL/GenBank/DDBJ databases">
        <authorList>
            <person name="Blom J."/>
        </authorList>
    </citation>
    <scope>NUCLEOTIDE SEQUENCE [LARGE SCALE GENOMIC DNA]</scope>
    <source>
        <strain evidence="4">CCOS 865</strain>
    </source>
</reference>
<dbReference type="EC" id="4.2.1.-" evidence="3"/>
<dbReference type="PROSITE" id="PS00166">
    <property type="entry name" value="ENOYL_COA_HYDRATASE"/>
    <property type="match status" value="1"/>
</dbReference>
<keyword evidence="3" id="KW-0456">Lyase</keyword>
<dbReference type="Proteomes" id="UP000263595">
    <property type="component" value="Unassembled WGS sequence"/>
</dbReference>
<dbReference type="SUPFAM" id="SSF52096">
    <property type="entry name" value="ClpP/crotonase"/>
    <property type="match status" value="1"/>
</dbReference>
<evidence type="ECO:0000256" key="2">
    <source>
        <dbReference type="RuleBase" id="RU003707"/>
    </source>
</evidence>
<sequence>MAWQIDVIDGCAVVRMNSNKVNVQNATFFKDLHDAFDRLEEEFSELPVILTGQGNVFSAGIDFKYSFEVFGSLDQERIRQWYAEYRATNLRIFQYPRPTVAAINGHAIAGGLITALDCDFRIAARKPAKFGLNEVPIGIPMPAAYVEIIKYALGTQVGALTTLKGELYSLEEAQKLGFFHEVVEEAELLSRAIAYARCITPDCNVAYAMSKKALQDAVIQQIEQRTTLLDAELPAGMSDAGNRRAQDLRRKEIMGA</sequence>
<dbReference type="PANTHER" id="PTHR11941:SF45">
    <property type="entry name" value="ENOYL-COA DELTA ISOMERASE 1, MITOCHONDRIAL"/>
    <property type="match status" value="1"/>
</dbReference>
<dbReference type="PANTHER" id="PTHR11941">
    <property type="entry name" value="ENOYL-COA HYDRATASE-RELATED"/>
    <property type="match status" value="1"/>
</dbReference>
<dbReference type="InterPro" id="IPR018376">
    <property type="entry name" value="Enoyl-CoA_hyd/isom_CS"/>
</dbReference>
<proteinExistence type="inferred from homology"/>
<dbReference type="InterPro" id="IPR029045">
    <property type="entry name" value="ClpP/crotonase-like_dom_sf"/>
</dbReference>
<dbReference type="Gene3D" id="3.90.226.10">
    <property type="entry name" value="2-enoyl-CoA Hydratase, Chain A, domain 1"/>
    <property type="match status" value="1"/>
</dbReference>
<dbReference type="InterPro" id="IPR001753">
    <property type="entry name" value="Enoyl-CoA_hydra/iso"/>
</dbReference>
<evidence type="ECO:0000313" key="3">
    <source>
        <dbReference type="EMBL" id="SYX90525.1"/>
    </source>
</evidence>
<comment type="similarity">
    <text evidence="1 2">Belongs to the enoyl-CoA hydratase/isomerase family.</text>
</comment>
<evidence type="ECO:0000256" key="1">
    <source>
        <dbReference type="ARBA" id="ARBA00005254"/>
    </source>
</evidence>
<dbReference type="CDD" id="cd06558">
    <property type="entry name" value="crotonase-like"/>
    <property type="match status" value="1"/>
</dbReference>
<dbReference type="RefSeq" id="WP_119141832.1">
    <property type="nucleotide sequence ID" value="NZ_CBCSFL010000007.1"/>
</dbReference>
<dbReference type="GO" id="GO:0006635">
    <property type="term" value="P:fatty acid beta-oxidation"/>
    <property type="evidence" value="ECO:0007669"/>
    <property type="project" value="TreeGrafter"/>
</dbReference>
<dbReference type="AlphaFoldDB" id="A0A383RUE7"/>
<evidence type="ECO:0000313" key="4">
    <source>
        <dbReference type="Proteomes" id="UP000263595"/>
    </source>
</evidence>
<gene>
    <name evidence="3" type="ORF">CCOS865_02792</name>
</gene>
<dbReference type="EMBL" id="UNOZ01000019">
    <property type="protein sequence ID" value="SYX90525.1"/>
    <property type="molecule type" value="Genomic_DNA"/>
</dbReference>
<dbReference type="Pfam" id="PF00378">
    <property type="entry name" value="ECH_1"/>
    <property type="match status" value="1"/>
</dbReference>
<protein>
    <submittedName>
        <fullName evidence="3">3-hydroxybutyryl-CoA dehydratase-like protein, mitochondrial</fullName>
        <ecNumber evidence="3">4.2.1.-</ecNumber>
    </submittedName>
</protein>
<organism evidence="3 4">
    <name type="scientific">Pseudomonas reidholzensis</name>
    <dbReference type="NCBI Taxonomy" id="1785162"/>
    <lineage>
        <taxon>Bacteria</taxon>
        <taxon>Pseudomonadati</taxon>
        <taxon>Pseudomonadota</taxon>
        <taxon>Gammaproteobacteria</taxon>
        <taxon>Pseudomonadales</taxon>
        <taxon>Pseudomonadaceae</taxon>
        <taxon>Pseudomonas</taxon>
    </lineage>
</organism>
<keyword evidence="4" id="KW-1185">Reference proteome</keyword>
<dbReference type="GO" id="GO:0016829">
    <property type="term" value="F:lyase activity"/>
    <property type="evidence" value="ECO:0007669"/>
    <property type="project" value="UniProtKB-KW"/>
</dbReference>
<name>A0A383RUE7_9PSED</name>
<dbReference type="OrthoDB" id="9807606at2"/>